<evidence type="ECO:0000313" key="2">
    <source>
        <dbReference type="Proteomes" id="UP000814128"/>
    </source>
</evidence>
<protein>
    <submittedName>
        <fullName evidence="1">Uncharacterized protein</fullName>
    </submittedName>
</protein>
<dbReference type="EMBL" id="MU273551">
    <property type="protein sequence ID" value="KAI0032276.1"/>
    <property type="molecule type" value="Genomic_DNA"/>
</dbReference>
<proteinExistence type="predicted"/>
<gene>
    <name evidence="1" type="ORF">K488DRAFT_86013</name>
</gene>
<keyword evidence="2" id="KW-1185">Reference proteome</keyword>
<reference evidence="1" key="1">
    <citation type="submission" date="2021-02" db="EMBL/GenBank/DDBJ databases">
        <authorList>
            <consortium name="DOE Joint Genome Institute"/>
            <person name="Ahrendt S."/>
            <person name="Looney B.P."/>
            <person name="Miyauchi S."/>
            <person name="Morin E."/>
            <person name="Drula E."/>
            <person name="Courty P.E."/>
            <person name="Chicoki N."/>
            <person name="Fauchery L."/>
            <person name="Kohler A."/>
            <person name="Kuo A."/>
            <person name="Labutti K."/>
            <person name="Pangilinan J."/>
            <person name="Lipzen A."/>
            <person name="Riley R."/>
            <person name="Andreopoulos W."/>
            <person name="He G."/>
            <person name="Johnson J."/>
            <person name="Barry K.W."/>
            <person name="Grigoriev I.V."/>
            <person name="Nagy L."/>
            <person name="Hibbett D."/>
            <person name="Henrissat B."/>
            <person name="Matheny P.B."/>
            <person name="Labbe J."/>
            <person name="Martin F."/>
        </authorList>
    </citation>
    <scope>NUCLEOTIDE SEQUENCE</scope>
    <source>
        <strain evidence="1">EC-137</strain>
    </source>
</reference>
<dbReference type="Proteomes" id="UP000814128">
    <property type="component" value="Unassembled WGS sequence"/>
</dbReference>
<name>A0ACB8QKB6_9AGAM</name>
<comment type="caution">
    <text evidence="1">The sequence shown here is derived from an EMBL/GenBank/DDBJ whole genome shotgun (WGS) entry which is preliminary data.</text>
</comment>
<accession>A0ACB8QKB6</accession>
<sequence>MKHSRLFMKGRAIAFSIITLISFAWIVLLCVFLALRWAQSNGTQRSFVVGFLILDVVTVIMLPVLLICEFRPYLDAARMTFLLMSHFGVASAFLFVYKTITCNDHTIDGPGVCQLLNIYIIMSSWVIPALLLIYFICLAWYSHRNKYRLPTSSTSETSSFSDAESGKPSWKRATLPIMDLEPAPVYVPRRRSKPPSPRPVLSITIPPPGLPDVDRPLPTVSRSAVDERSPFAPRPASSRQTSSSSFANKPLPIPNHAALGVVKHVVPKQPMTPSTRRRTLPARSPLVLHDGDREKAYDERRASRPRRGSMPESSPHRPALQHQQIPPASGRRQFGTYPTAGGQSPARKHLSVPPTSRRRSVSPTSTQESMTVPRLDATWGWAVPFTRGAGSGPGSSSGAASSRHVSLASALTPRSSEEEGKARLVKQPVNEVL</sequence>
<reference evidence="1" key="2">
    <citation type="journal article" date="2022" name="New Phytol.">
        <title>Evolutionary transition to the ectomycorrhizal habit in the genomes of a hyperdiverse lineage of mushroom-forming fungi.</title>
        <authorList>
            <person name="Looney B."/>
            <person name="Miyauchi S."/>
            <person name="Morin E."/>
            <person name="Drula E."/>
            <person name="Courty P.E."/>
            <person name="Kohler A."/>
            <person name="Kuo A."/>
            <person name="LaButti K."/>
            <person name="Pangilinan J."/>
            <person name="Lipzen A."/>
            <person name="Riley R."/>
            <person name="Andreopoulos W."/>
            <person name="He G."/>
            <person name="Johnson J."/>
            <person name="Nolan M."/>
            <person name="Tritt A."/>
            <person name="Barry K.W."/>
            <person name="Grigoriev I.V."/>
            <person name="Nagy L.G."/>
            <person name="Hibbett D."/>
            <person name="Henrissat B."/>
            <person name="Matheny P.B."/>
            <person name="Labbe J."/>
            <person name="Martin F.M."/>
        </authorList>
    </citation>
    <scope>NUCLEOTIDE SEQUENCE</scope>
    <source>
        <strain evidence="1">EC-137</strain>
    </source>
</reference>
<organism evidence="1 2">
    <name type="scientific">Vararia minispora EC-137</name>
    <dbReference type="NCBI Taxonomy" id="1314806"/>
    <lineage>
        <taxon>Eukaryota</taxon>
        <taxon>Fungi</taxon>
        <taxon>Dikarya</taxon>
        <taxon>Basidiomycota</taxon>
        <taxon>Agaricomycotina</taxon>
        <taxon>Agaricomycetes</taxon>
        <taxon>Russulales</taxon>
        <taxon>Lachnocladiaceae</taxon>
        <taxon>Vararia</taxon>
    </lineage>
</organism>
<evidence type="ECO:0000313" key="1">
    <source>
        <dbReference type="EMBL" id="KAI0032276.1"/>
    </source>
</evidence>